<dbReference type="EMBL" id="KQ981305">
    <property type="protein sequence ID" value="KYN42835.1"/>
    <property type="molecule type" value="Genomic_DNA"/>
</dbReference>
<feature type="region of interest" description="Disordered" evidence="1">
    <location>
        <begin position="74"/>
        <end position="108"/>
    </location>
</feature>
<accession>A0A195FQI0</accession>
<proteinExistence type="predicted"/>
<reference evidence="2 3" key="1">
    <citation type="submission" date="2016-03" db="EMBL/GenBank/DDBJ databases">
        <title>Trachymyrmex septentrionalis WGS genome.</title>
        <authorList>
            <person name="Nygaard S."/>
            <person name="Hu H."/>
            <person name="Boomsma J."/>
            <person name="Zhang G."/>
        </authorList>
    </citation>
    <scope>NUCLEOTIDE SEQUENCE [LARGE SCALE GENOMIC DNA]</scope>
    <source>
        <strain evidence="2">Tsep2-gDNA-1</strain>
        <tissue evidence="2">Whole body</tissue>
    </source>
</reference>
<feature type="non-terminal residue" evidence="2">
    <location>
        <position position="1"/>
    </location>
</feature>
<dbReference type="AlphaFoldDB" id="A0A195FQI0"/>
<dbReference type="Proteomes" id="UP000078541">
    <property type="component" value="Unassembled WGS sequence"/>
</dbReference>
<gene>
    <name evidence="2" type="ORF">ALC56_02637</name>
</gene>
<evidence type="ECO:0000256" key="1">
    <source>
        <dbReference type="SAM" id="MobiDB-lite"/>
    </source>
</evidence>
<evidence type="ECO:0000313" key="3">
    <source>
        <dbReference type="Proteomes" id="UP000078541"/>
    </source>
</evidence>
<evidence type="ECO:0000313" key="2">
    <source>
        <dbReference type="EMBL" id="KYN42835.1"/>
    </source>
</evidence>
<sequence length="108" mass="11740">TAGVLFILARFYGADGGFNVLQRQHTLAHTHTHTHTHTHWRSPALAPSRAIVAALRHSSPLHCCRPFPAALSSFSSSTSLRSQPPTSNLYAFHPLKPLTPPDIKGNAN</sequence>
<keyword evidence="3" id="KW-1185">Reference proteome</keyword>
<feature type="compositionally biased region" description="Low complexity" evidence="1">
    <location>
        <begin position="74"/>
        <end position="87"/>
    </location>
</feature>
<protein>
    <submittedName>
        <fullName evidence="2">Uncharacterized protein</fullName>
    </submittedName>
</protein>
<organism evidence="2 3">
    <name type="scientific">Trachymyrmex septentrionalis</name>
    <dbReference type="NCBI Taxonomy" id="34720"/>
    <lineage>
        <taxon>Eukaryota</taxon>
        <taxon>Metazoa</taxon>
        <taxon>Ecdysozoa</taxon>
        <taxon>Arthropoda</taxon>
        <taxon>Hexapoda</taxon>
        <taxon>Insecta</taxon>
        <taxon>Pterygota</taxon>
        <taxon>Neoptera</taxon>
        <taxon>Endopterygota</taxon>
        <taxon>Hymenoptera</taxon>
        <taxon>Apocrita</taxon>
        <taxon>Aculeata</taxon>
        <taxon>Formicoidea</taxon>
        <taxon>Formicidae</taxon>
        <taxon>Myrmicinae</taxon>
        <taxon>Trachymyrmex</taxon>
    </lineage>
</organism>
<name>A0A195FQI0_9HYME</name>